<proteinExistence type="inferred from homology"/>
<dbReference type="FunCoup" id="P90931">
    <property type="interactions" value="447"/>
</dbReference>
<name>P90931_CAEEL</name>
<dbReference type="InParanoid" id="P90931"/>
<dbReference type="AGR" id="WB:WBGene00010857"/>
<evidence type="ECO:0000256" key="2">
    <source>
        <dbReference type="ARBA" id="ARBA00022670"/>
    </source>
</evidence>
<dbReference type="OrthoDB" id="407146at2759"/>
<sequence length="248" mass="28135">MTMTPVSDPIPIGNQEDKENIEDAENTMNISPACDRILVDHQYTRDVVITAFDGQFEDLDYNPSSVVIDELLKEEIENVRFTVHKFPVSYETVAEKVPELREKYPDEVLHLAAHSVKNRVLFEEKAFSDGYVKKDVNGFVPEGNTISSENYEDADDRKSLKPFIDFDFLIEDVTEKCGLDGEKFGGLTVGKSQEPGRSVGGYLYYLSLRERPINTLLIHIPPFEGECTKEAVTNVIREAIKFITINDF</sequence>
<dbReference type="KEGG" id="cel:CELE_M04C9.2"/>
<gene>
    <name evidence="5" type="ORF">CELE_M04C9.2</name>
    <name evidence="5 7" type="ORF">M04C9.2</name>
</gene>
<dbReference type="Pfam" id="PF06162">
    <property type="entry name" value="PgaPase_1"/>
    <property type="match status" value="1"/>
</dbReference>
<dbReference type="PANTHER" id="PTHR23402:SF12">
    <property type="entry name" value="ABC TRANSPORTER-RELATED"/>
    <property type="match status" value="1"/>
</dbReference>
<dbReference type="UCSC" id="M04C9.2">
    <property type="organism name" value="c. elegans"/>
</dbReference>
<evidence type="ECO:0000256" key="3">
    <source>
        <dbReference type="ARBA" id="ARBA00022801"/>
    </source>
</evidence>
<dbReference type="EMBL" id="BX284601">
    <property type="protein sequence ID" value="CAB06020.2"/>
    <property type="molecule type" value="Genomic_DNA"/>
</dbReference>
<dbReference type="HOGENOM" id="CLU_043960_2_0_1"/>
<dbReference type="FunFam" id="3.40.630.20:FF:000007">
    <property type="entry name" value="Protein CBG22077"/>
    <property type="match status" value="1"/>
</dbReference>
<dbReference type="eggNOG" id="KOG4755">
    <property type="taxonomic scope" value="Eukaryota"/>
</dbReference>
<dbReference type="Proteomes" id="UP000001940">
    <property type="component" value="Chromosome I"/>
</dbReference>
<dbReference type="OMA" id="IRFLTRN"/>
<dbReference type="InterPro" id="IPR036440">
    <property type="entry name" value="Peptidase_C15-like_sf"/>
</dbReference>
<dbReference type="CTD" id="187439"/>
<dbReference type="RefSeq" id="NP_492489.2">
    <property type="nucleotide sequence ID" value="NM_060088.2"/>
</dbReference>
<dbReference type="PANTHER" id="PTHR23402">
    <property type="entry name" value="PROTEASE FAMILY C15 PYROGLUTAMYL-PEPTIDASE I-RELATED"/>
    <property type="match status" value="1"/>
</dbReference>
<dbReference type="InterPro" id="IPR016125">
    <property type="entry name" value="Peptidase_C15-like"/>
</dbReference>
<keyword evidence="2" id="KW-0645">Protease</keyword>
<dbReference type="WormBase" id="M04C9.2">
    <property type="protein sequence ID" value="CE40711"/>
    <property type="gene ID" value="WBGene00010857"/>
</dbReference>
<keyword evidence="4" id="KW-0788">Thiol protease</keyword>
<dbReference type="GO" id="GO:0008234">
    <property type="term" value="F:cysteine-type peptidase activity"/>
    <property type="evidence" value="ECO:0007669"/>
    <property type="project" value="UniProtKB-KW"/>
</dbReference>
<dbReference type="MEROPS" id="C15.A04"/>
<accession>P90931</accession>
<dbReference type="PIR" id="T23709">
    <property type="entry name" value="T23709"/>
</dbReference>
<evidence type="ECO:0000313" key="5">
    <source>
        <dbReference type="EMBL" id="CAB06020.2"/>
    </source>
</evidence>
<keyword evidence="3" id="KW-0378">Hydrolase</keyword>
<keyword evidence="6" id="KW-1185">Reference proteome</keyword>
<dbReference type="PhylomeDB" id="P90931"/>
<evidence type="ECO:0000313" key="7">
    <source>
        <dbReference type="WormBase" id="M04C9.2"/>
    </source>
</evidence>
<evidence type="ECO:0000256" key="4">
    <source>
        <dbReference type="ARBA" id="ARBA00022807"/>
    </source>
</evidence>
<evidence type="ECO:0000256" key="1">
    <source>
        <dbReference type="ARBA" id="ARBA00006641"/>
    </source>
</evidence>
<dbReference type="Gene3D" id="3.40.630.20">
    <property type="entry name" value="Peptidase C15, pyroglutamyl peptidase I-like"/>
    <property type="match status" value="1"/>
</dbReference>
<comment type="similarity">
    <text evidence="1">Belongs to the peptidase C15 family.</text>
</comment>
<dbReference type="SMR" id="P90931"/>
<dbReference type="InterPro" id="IPR010381">
    <property type="entry name" value="PgaPase_1"/>
</dbReference>
<evidence type="ECO:0000313" key="6">
    <source>
        <dbReference type="Proteomes" id="UP000001940"/>
    </source>
</evidence>
<dbReference type="SUPFAM" id="SSF53182">
    <property type="entry name" value="Pyrrolidone carboxyl peptidase (pyroglutamate aminopeptidase)"/>
    <property type="match status" value="1"/>
</dbReference>
<dbReference type="GO" id="GO:0006508">
    <property type="term" value="P:proteolysis"/>
    <property type="evidence" value="ECO:0007669"/>
    <property type="project" value="UniProtKB-KW"/>
</dbReference>
<protein>
    <submittedName>
        <fullName evidence="5">Aspartoacylase</fullName>
    </submittedName>
</protein>
<reference evidence="5 6" key="1">
    <citation type="journal article" date="1998" name="Science">
        <title>Genome sequence of the nematode C. elegans: a platform for investigating biology.</title>
        <authorList>
            <consortium name="The C. elegans sequencing consortium"/>
            <person name="Sulson J.E."/>
            <person name="Waterston R."/>
        </authorList>
    </citation>
    <scope>NUCLEOTIDE SEQUENCE [LARGE SCALE GENOMIC DNA]</scope>
    <source>
        <strain evidence="5 6">Bristol N2</strain>
    </source>
</reference>
<dbReference type="STRING" id="6239.M04C9.2.1"/>
<dbReference type="AlphaFoldDB" id="P90931"/>
<organism evidence="5 6">
    <name type="scientific">Caenorhabditis elegans</name>
    <dbReference type="NCBI Taxonomy" id="6239"/>
    <lineage>
        <taxon>Eukaryota</taxon>
        <taxon>Metazoa</taxon>
        <taxon>Ecdysozoa</taxon>
        <taxon>Nematoda</taxon>
        <taxon>Chromadorea</taxon>
        <taxon>Rhabditida</taxon>
        <taxon>Rhabditina</taxon>
        <taxon>Rhabditomorpha</taxon>
        <taxon>Rhabditoidea</taxon>
        <taxon>Rhabditidae</taxon>
        <taxon>Peloderinae</taxon>
        <taxon>Caenorhabditis</taxon>
    </lineage>
</organism>
<dbReference type="PaxDb" id="6239-M04C9.2"/>
<dbReference type="GeneID" id="187439"/>